<dbReference type="NCBIfam" id="TIGR00350">
    <property type="entry name" value="lytR_cpsA_psr"/>
    <property type="match status" value="1"/>
</dbReference>
<evidence type="ECO:0000259" key="5">
    <source>
        <dbReference type="Pfam" id="PF13399"/>
    </source>
</evidence>
<name>A0ABW5G1M5_9PSEU</name>
<comment type="caution">
    <text evidence="6">The sequence shown here is derived from an EMBL/GenBank/DDBJ whole genome shotgun (WGS) entry which is preliminary data.</text>
</comment>
<proteinExistence type="inferred from homology"/>
<feature type="compositionally biased region" description="Low complexity" evidence="2">
    <location>
        <begin position="494"/>
        <end position="506"/>
    </location>
</feature>
<evidence type="ECO:0000256" key="2">
    <source>
        <dbReference type="SAM" id="MobiDB-lite"/>
    </source>
</evidence>
<evidence type="ECO:0000313" key="7">
    <source>
        <dbReference type="Proteomes" id="UP001597417"/>
    </source>
</evidence>
<dbReference type="PANTHER" id="PTHR33392:SF6">
    <property type="entry name" value="POLYISOPRENYL-TEICHOIC ACID--PEPTIDOGLYCAN TEICHOIC ACID TRANSFERASE TAGU"/>
    <property type="match status" value="1"/>
</dbReference>
<dbReference type="Pfam" id="PF13399">
    <property type="entry name" value="LytR_C"/>
    <property type="match status" value="1"/>
</dbReference>
<keyword evidence="3" id="KW-1133">Transmembrane helix</keyword>
<comment type="similarity">
    <text evidence="1">Belongs to the LytR/CpsA/Psr (LCP) family.</text>
</comment>
<feature type="transmembrane region" description="Helical" evidence="3">
    <location>
        <begin position="38"/>
        <end position="58"/>
    </location>
</feature>
<keyword evidence="3" id="KW-0472">Membrane</keyword>
<keyword evidence="7" id="KW-1185">Reference proteome</keyword>
<protein>
    <submittedName>
        <fullName evidence="6">LCP family protein</fullName>
    </submittedName>
</protein>
<feature type="compositionally biased region" description="Gly residues" evidence="2">
    <location>
        <begin position="525"/>
        <end position="535"/>
    </location>
</feature>
<reference evidence="7" key="1">
    <citation type="journal article" date="2019" name="Int. J. Syst. Evol. Microbiol.">
        <title>The Global Catalogue of Microorganisms (GCM) 10K type strain sequencing project: providing services to taxonomists for standard genome sequencing and annotation.</title>
        <authorList>
            <consortium name="The Broad Institute Genomics Platform"/>
            <consortium name="The Broad Institute Genome Sequencing Center for Infectious Disease"/>
            <person name="Wu L."/>
            <person name="Ma J."/>
        </authorList>
    </citation>
    <scope>NUCLEOTIDE SEQUENCE [LARGE SCALE GENOMIC DNA]</scope>
    <source>
        <strain evidence="7">CGMCC 4.7645</strain>
    </source>
</reference>
<accession>A0ABW5G1M5</accession>
<dbReference type="EMBL" id="JBHUKR010000017">
    <property type="protein sequence ID" value="MFD2420299.1"/>
    <property type="molecule type" value="Genomic_DNA"/>
</dbReference>
<dbReference type="Gene3D" id="3.30.70.2390">
    <property type="match status" value="1"/>
</dbReference>
<dbReference type="Pfam" id="PF03816">
    <property type="entry name" value="LytR_cpsA_psr"/>
    <property type="match status" value="1"/>
</dbReference>
<dbReference type="PANTHER" id="PTHR33392">
    <property type="entry name" value="POLYISOPRENYL-TEICHOIC ACID--PEPTIDOGLYCAN TEICHOIC ACID TRANSFERASE TAGU"/>
    <property type="match status" value="1"/>
</dbReference>
<dbReference type="InterPro" id="IPR050922">
    <property type="entry name" value="LytR/CpsA/Psr_CW_biosynth"/>
</dbReference>
<dbReference type="Gene3D" id="3.40.630.190">
    <property type="entry name" value="LCP protein"/>
    <property type="match status" value="1"/>
</dbReference>
<dbReference type="RefSeq" id="WP_378268323.1">
    <property type="nucleotide sequence ID" value="NZ_JBHUKR010000017.1"/>
</dbReference>
<evidence type="ECO:0000313" key="6">
    <source>
        <dbReference type="EMBL" id="MFD2420299.1"/>
    </source>
</evidence>
<gene>
    <name evidence="6" type="ORF">ACFSXZ_28600</name>
</gene>
<sequence>MLGDNAEVPVTGDDWDAPTRRVTPARPGRRRAVFAGRAALGLVAALVLATTGYGWAALGSLTHGLRTSGALDGETGSLNGDTNILIMGLDSRLDENGNPLPQDIYNALHAGDEQDGGYNSNVLMLLHVPANGSKATSISIPRDDYVDLPGCPDGECHGKIKEAYGYAFDQRARQLVNQGVTDKVQREQQAREAGRKAEIDTVRQFLGGVAVDHFVEVTLVAFFQIAQVVQPITVCVAEDTQDSFSGANFHKGQQQVNAAQAVAFVRQRRDYVHPELNFTDLDRARRQQAFIISLAYQLKQGGAFANPGQLQRIMDVAKQNTALDSHLDLLSFARQASNLTGGNVTFVTLPIDHFGKNSRGQDVNFVNLPEIRRLVTQLIGAPPAPASSSPPAAPSATVSIVNATSREGLAAQTRQFLAGQGYTIGTIGSETRRSSSTTIFYGNGSEDAANTLASALGGGITVQRSNELATGHVEVLLGSDFRLPATGGGGDSGGLAEAKPTTTPGAPAAPSPAPADNSGTAGLDGISGGGVPCVK</sequence>
<evidence type="ECO:0000256" key="3">
    <source>
        <dbReference type="SAM" id="Phobius"/>
    </source>
</evidence>
<keyword evidence="3" id="KW-0812">Transmembrane</keyword>
<organism evidence="6 7">
    <name type="scientific">Amycolatopsis pigmentata</name>
    <dbReference type="NCBI Taxonomy" id="450801"/>
    <lineage>
        <taxon>Bacteria</taxon>
        <taxon>Bacillati</taxon>
        <taxon>Actinomycetota</taxon>
        <taxon>Actinomycetes</taxon>
        <taxon>Pseudonocardiales</taxon>
        <taxon>Pseudonocardiaceae</taxon>
        <taxon>Amycolatopsis</taxon>
    </lineage>
</organism>
<evidence type="ECO:0000259" key="4">
    <source>
        <dbReference type="Pfam" id="PF03816"/>
    </source>
</evidence>
<dbReference type="InterPro" id="IPR027381">
    <property type="entry name" value="LytR/CpsA/Psr_C"/>
</dbReference>
<feature type="region of interest" description="Disordered" evidence="2">
    <location>
        <begin position="484"/>
        <end position="535"/>
    </location>
</feature>
<evidence type="ECO:0000256" key="1">
    <source>
        <dbReference type="ARBA" id="ARBA00006068"/>
    </source>
</evidence>
<dbReference type="Proteomes" id="UP001597417">
    <property type="component" value="Unassembled WGS sequence"/>
</dbReference>
<feature type="domain" description="LytR/CpsA/Psr regulator C-terminal" evidence="5">
    <location>
        <begin position="396"/>
        <end position="481"/>
    </location>
</feature>
<feature type="region of interest" description="Disordered" evidence="2">
    <location>
        <begin position="1"/>
        <end position="23"/>
    </location>
</feature>
<feature type="domain" description="Cell envelope-related transcriptional attenuator" evidence="4">
    <location>
        <begin position="119"/>
        <end position="299"/>
    </location>
</feature>
<dbReference type="InterPro" id="IPR004474">
    <property type="entry name" value="LytR_CpsA_psr"/>
</dbReference>